<evidence type="ECO:0000256" key="9">
    <source>
        <dbReference type="ARBA" id="ARBA00023303"/>
    </source>
</evidence>
<keyword evidence="6 10" id="KW-1133">Transmembrane helix</keyword>
<keyword evidence="12" id="KW-1185">Reference proteome</keyword>
<dbReference type="Gene3D" id="1.10.1200.120">
    <property type="entry name" value="Large-conductance mechanosensitive channel, MscL, domain 1"/>
    <property type="match status" value="1"/>
</dbReference>
<dbReference type="InterPro" id="IPR036019">
    <property type="entry name" value="MscL_channel"/>
</dbReference>
<comment type="subcellular location">
    <subcellularLocation>
        <location evidence="1 10">Cell membrane</location>
        <topology evidence="1 10">Multi-pass membrane protein</topology>
    </subcellularLocation>
</comment>
<dbReference type="NCBIfam" id="TIGR00220">
    <property type="entry name" value="mscL"/>
    <property type="match status" value="1"/>
</dbReference>
<dbReference type="Proteomes" id="UP001224139">
    <property type="component" value="Unassembled WGS sequence"/>
</dbReference>
<dbReference type="PRINTS" id="PR01264">
    <property type="entry name" value="MECHCHANNEL"/>
</dbReference>
<dbReference type="PANTHER" id="PTHR30266">
    <property type="entry name" value="MECHANOSENSITIVE CHANNEL MSCL"/>
    <property type="match status" value="1"/>
</dbReference>
<evidence type="ECO:0000256" key="8">
    <source>
        <dbReference type="ARBA" id="ARBA00023136"/>
    </source>
</evidence>
<dbReference type="RefSeq" id="WP_289360500.1">
    <property type="nucleotide sequence ID" value="NZ_JAUCFG010000002.1"/>
</dbReference>
<comment type="caution">
    <text evidence="11">The sequence shown here is derived from an EMBL/GenBank/DDBJ whole genome shotgun (WGS) entry which is preliminary data.</text>
</comment>
<name>A0ABT7RD25_9BACI</name>
<evidence type="ECO:0000256" key="6">
    <source>
        <dbReference type="ARBA" id="ARBA00022989"/>
    </source>
</evidence>
<dbReference type="HAMAP" id="MF_00115">
    <property type="entry name" value="MscL"/>
    <property type="match status" value="1"/>
</dbReference>
<evidence type="ECO:0000256" key="5">
    <source>
        <dbReference type="ARBA" id="ARBA00022692"/>
    </source>
</evidence>
<dbReference type="EMBL" id="JAUCFG010000002">
    <property type="protein sequence ID" value="MDM5440817.1"/>
    <property type="molecule type" value="Genomic_DNA"/>
</dbReference>
<dbReference type="NCBIfam" id="NF001843">
    <property type="entry name" value="PRK00567.1-4"/>
    <property type="match status" value="1"/>
</dbReference>
<evidence type="ECO:0000256" key="10">
    <source>
        <dbReference type="HAMAP-Rule" id="MF_00115"/>
    </source>
</evidence>
<dbReference type="InterPro" id="IPR037673">
    <property type="entry name" value="MSC/AndL"/>
</dbReference>
<proteinExistence type="inferred from homology"/>
<feature type="transmembrane region" description="Helical" evidence="10">
    <location>
        <begin position="66"/>
        <end position="87"/>
    </location>
</feature>
<dbReference type="PANTHER" id="PTHR30266:SF2">
    <property type="entry name" value="LARGE-CONDUCTANCE MECHANOSENSITIVE CHANNEL"/>
    <property type="match status" value="1"/>
</dbReference>
<evidence type="ECO:0000256" key="7">
    <source>
        <dbReference type="ARBA" id="ARBA00023065"/>
    </source>
</evidence>
<dbReference type="Pfam" id="PF01741">
    <property type="entry name" value="MscL"/>
    <property type="match status" value="1"/>
</dbReference>
<gene>
    <name evidence="10 11" type="primary">mscL</name>
    <name evidence="11" type="ORF">QUG02_22370</name>
</gene>
<organism evidence="11 12">
    <name type="scientific">Bacillus hominis</name>
    <dbReference type="NCBI Taxonomy" id="2817478"/>
    <lineage>
        <taxon>Bacteria</taxon>
        <taxon>Bacillati</taxon>
        <taxon>Bacillota</taxon>
        <taxon>Bacilli</taxon>
        <taxon>Bacillales</taxon>
        <taxon>Bacillaceae</taxon>
        <taxon>Bacillus</taxon>
        <taxon>Bacillus cereus group</taxon>
    </lineage>
</organism>
<keyword evidence="4 10" id="KW-1003">Cell membrane</keyword>
<evidence type="ECO:0000313" key="11">
    <source>
        <dbReference type="EMBL" id="MDM5440817.1"/>
    </source>
</evidence>
<evidence type="ECO:0000256" key="4">
    <source>
        <dbReference type="ARBA" id="ARBA00022475"/>
    </source>
</evidence>
<keyword evidence="3 10" id="KW-0813">Transport</keyword>
<protein>
    <recommendedName>
        <fullName evidence="10">Large-conductance mechanosensitive channel</fullName>
    </recommendedName>
</protein>
<evidence type="ECO:0000256" key="3">
    <source>
        <dbReference type="ARBA" id="ARBA00022448"/>
    </source>
</evidence>
<dbReference type="NCBIfam" id="NF010560">
    <property type="entry name" value="PRK13955.1"/>
    <property type="match status" value="1"/>
</dbReference>
<keyword evidence="9 10" id="KW-0407">Ion channel</keyword>
<dbReference type="PROSITE" id="PS01327">
    <property type="entry name" value="MSCL"/>
    <property type="match status" value="1"/>
</dbReference>
<reference evidence="11 12" key="1">
    <citation type="submission" date="2023-06" db="EMBL/GenBank/DDBJ databases">
        <title>Comparative genomics of Bacillaceae isolates and their secondary metabolite potential.</title>
        <authorList>
            <person name="Song L."/>
            <person name="Nielsen L.J."/>
            <person name="Mohite O."/>
            <person name="Xu X."/>
            <person name="Weber T."/>
            <person name="Kovacs A.T."/>
        </authorList>
    </citation>
    <scope>NUCLEOTIDE SEQUENCE [LARGE SCALE GENOMIC DNA]</scope>
    <source>
        <strain evidence="11 12">DX2.1</strain>
    </source>
</reference>
<keyword evidence="7 10" id="KW-0406">Ion transport</keyword>
<keyword evidence="8 10" id="KW-0472">Membrane</keyword>
<comment type="similarity">
    <text evidence="2 10">Belongs to the MscL family.</text>
</comment>
<keyword evidence="5 10" id="KW-0812">Transmembrane</keyword>
<sequence>MWNEFKKFALKGNVMDLAVGVVIGGAFGKIVSSLVGDVIMPLIGLLLGGVNFKGLSFTFGGAVVKYGAFIQTVVDFLIIAFSIFLFIKLFNKLTLKKEEEKTEEIPEPTKEEVLLGEIRDLLKQQNSSKDRA</sequence>
<evidence type="ECO:0000313" key="12">
    <source>
        <dbReference type="Proteomes" id="UP001224139"/>
    </source>
</evidence>
<dbReference type="SUPFAM" id="SSF81330">
    <property type="entry name" value="Gated mechanosensitive channel"/>
    <property type="match status" value="1"/>
</dbReference>
<dbReference type="InterPro" id="IPR019823">
    <property type="entry name" value="Mechanosensitive_channel_CS"/>
</dbReference>
<comment type="subunit">
    <text evidence="10">Homopentamer.</text>
</comment>
<dbReference type="InterPro" id="IPR001185">
    <property type="entry name" value="MS_channel"/>
</dbReference>
<comment type="function">
    <text evidence="10">Channel that opens in response to stretch forces in the membrane lipid bilayer. May participate in the regulation of osmotic pressure changes within the cell.</text>
</comment>
<accession>A0ABT7RD25</accession>
<evidence type="ECO:0000256" key="1">
    <source>
        <dbReference type="ARBA" id="ARBA00004651"/>
    </source>
</evidence>
<evidence type="ECO:0000256" key="2">
    <source>
        <dbReference type="ARBA" id="ARBA00007254"/>
    </source>
</evidence>
<feature type="transmembrane region" description="Helical" evidence="10">
    <location>
        <begin position="21"/>
        <end position="46"/>
    </location>
</feature>